<dbReference type="Proteomes" id="UP000646548">
    <property type="component" value="Unassembled WGS sequence"/>
</dbReference>
<organism evidence="1 2">
    <name type="scientific">Oryzias melastigma</name>
    <name type="common">Marine medaka</name>
    <dbReference type="NCBI Taxonomy" id="30732"/>
    <lineage>
        <taxon>Eukaryota</taxon>
        <taxon>Metazoa</taxon>
        <taxon>Chordata</taxon>
        <taxon>Craniata</taxon>
        <taxon>Vertebrata</taxon>
        <taxon>Euteleostomi</taxon>
        <taxon>Actinopterygii</taxon>
        <taxon>Neopterygii</taxon>
        <taxon>Teleostei</taxon>
        <taxon>Neoteleostei</taxon>
        <taxon>Acanthomorphata</taxon>
        <taxon>Ovalentaria</taxon>
        <taxon>Atherinomorphae</taxon>
        <taxon>Beloniformes</taxon>
        <taxon>Adrianichthyidae</taxon>
        <taxon>Oryziinae</taxon>
        <taxon>Oryzias</taxon>
    </lineage>
</organism>
<evidence type="ECO:0000313" key="1">
    <source>
        <dbReference type="EMBL" id="KAF6714737.1"/>
    </source>
</evidence>
<sequence length="159" mass="17798">MADRDPHALPAEVRTKLAELELELSEDTHGAPHSPQGERGRTPGRVWVVTQEERVHAVDGREDGMVVSLLQRIRVSCFSCCCPSSSWRLLYGELLILLVCLQGNVKGHKPLMFDIFYCCCDMVEVSATAQQCWGRLGYETEESQSKPKFSPIGNEPRPP</sequence>
<dbReference type="EMBL" id="WKFB01001209">
    <property type="protein sequence ID" value="KAF6714737.1"/>
    <property type="molecule type" value="Genomic_DNA"/>
</dbReference>
<name>A0A834F1F0_ORYME</name>
<evidence type="ECO:0000313" key="2">
    <source>
        <dbReference type="Proteomes" id="UP000646548"/>
    </source>
</evidence>
<protein>
    <submittedName>
        <fullName evidence="1">Uncharacterized protein</fullName>
    </submittedName>
</protein>
<comment type="caution">
    <text evidence="1">The sequence shown here is derived from an EMBL/GenBank/DDBJ whole genome shotgun (WGS) entry which is preliminary data.</text>
</comment>
<proteinExistence type="predicted"/>
<accession>A0A834F1F0</accession>
<reference evidence="1" key="1">
    <citation type="journal article" name="BMC Genomics">
        <title>Long-read sequencing and de novo genome assembly of marine medaka (Oryzias melastigma).</title>
        <authorList>
            <person name="Liang P."/>
            <person name="Saqib H.S.A."/>
            <person name="Ni X."/>
            <person name="Shen Y."/>
        </authorList>
    </citation>
    <scope>NUCLEOTIDE SEQUENCE</scope>
    <source>
        <strain evidence="1">Bigg-433</strain>
    </source>
</reference>
<dbReference type="AlphaFoldDB" id="A0A834F1F0"/>
<gene>
    <name evidence="1" type="ORF">FQA47_016159</name>
</gene>